<protein>
    <submittedName>
        <fullName evidence="5">HTH-type transcriptional regulator SutR</fullName>
    </submittedName>
</protein>
<dbReference type="CDD" id="cd00093">
    <property type="entry name" value="HTH_XRE"/>
    <property type="match status" value="1"/>
</dbReference>
<dbReference type="Proteomes" id="UP001348492">
    <property type="component" value="Chromosome"/>
</dbReference>
<dbReference type="Pfam" id="PF01381">
    <property type="entry name" value="HTH_3"/>
    <property type="match status" value="1"/>
</dbReference>
<organism evidence="5 6">
    <name type="scientific">Terrisporobacter glycolicus ATCC 14880 = DSM 1288</name>
    <dbReference type="NCBI Taxonomy" id="1121315"/>
    <lineage>
        <taxon>Bacteria</taxon>
        <taxon>Bacillati</taxon>
        <taxon>Bacillota</taxon>
        <taxon>Clostridia</taxon>
        <taxon>Peptostreptococcales</taxon>
        <taxon>Peptostreptococcaceae</taxon>
        <taxon>Terrisporobacter</taxon>
    </lineage>
</organism>
<keyword evidence="1" id="KW-0805">Transcription regulation</keyword>
<evidence type="ECO:0000313" key="5">
    <source>
        <dbReference type="EMBL" id="WWD84753.1"/>
    </source>
</evidence>
<proteinExistence type="predicted"/>
<accession>A0ABZ2EYI0</accession>
<dbReference type="SMART" id="SM00530">
    <property type="entry name" value="HTH_XRE"/>
    <property type="match status" value="1"/>
</dbReference>
<dbReference type="Gene3D" id="1.10.260.40">
    <property type="entry name" value="lambda repressor-like DNA-binding domains"/>
    <property type="match status" value="1"/>
</dbReference>
<dbReference type="InterPro" id="IPR013096">
    <property type="entry name" value="Cupin_2"/>
</dbReference>
<keyword evidence="3" id="KW-0804">Transcription</keyword>
<gene>
    <name evidence="5" type="primary">sutR</name>
    <name evidence="5" type="ORF">TEGL_31970</name>
</gene>
<dbReference type="InterPro" id="IPR001387">
    <property type="entry name" value="Cro/C1-type_HTH"/>
</dbReference>
<evidence type="ECO:0000256" key="1">
    <source>
        <dbReference type="ARBA" id="ARBA00023015"/>
    </source>
</evidence>
<feature type="domain" description="HTH cro/C1-type" evidence="4">
    <location>
        <begin position="12"/>
        <end position="66"/>
    </location>
</feature>
<dbReference type="InterPro" id="IPR014710">
    <property type="entry name" value="RmlC-like_jellyroll"/>
</dbReference>
<sequence length="183" mass="20786">MMTQIPKVGQNLRKIRNDLGLSLDETSKLTGVSKPMLGQIERGESSPTISTLWKISSGLKVNFTSLLDDNSGELVLVKKEDVEVVQEENTHMRLFPIFPFDSKSGMDVFIIELDEDCKHISATHKNVLEEIVMVTEGSLELTIEDKTFILEKDHSLKFDGSLNHSYKNYGNKKTVFYNIEIYK</sequence>
<dbReference type="EMBL" id="CP117523">
    <property type="protein sequence ID" value="WWD84753.1"/>
    <property type="molecule type" value="Genomic_DNA"/>
</dbReference>
<dbReference type="CDD" id="cd02209">
    <property type="entry name" value="cupin_XRE_C"/>
    <property type="match status" value="1"/>
</dbReference>
<dbReference type="Gene3D" id="2.60.120.10">
    <property type="entry name" value="Jelly Rolls"/>
    <property type="match status" value="1"/>
</dbReference>
<dbReference type="PANTHER" id="PTHR46797:SF23">
    <property type="entry name" value="HTH-TYPE TRANSCRIPTIONAL REGULATOR SUTR"/>
    <property type="match status" value="1"/>
</dbReference>
<evidence type="ECO:0000256" key="3">
    <source>
        <dbReference type="ARBA" id="ARBA00023163"/>
    </source>
</evidence>
<dbReference type="Pfam" id="PF07883">
    <property type="entry name" value="Cupin_2"/>
    <property type="match status" value="1"/>
</dbReference>
<keyword evidence="2" id="KW-0238">DNA-binding</keyword>
<dbReference type="InterPro" id="IPR010982">
    <property type="entry name" value="Lambda_DNA-bd_dom_sf"/>
</dbReference>
<dbReference type="InterPro" id="IPR011051">
    <property type="entry name" value="RmlC_Cupin_sf"/>
</dbReference>
<evidence type="ECO:0000259" key="4">
    <source>
        <dbReference type="PROSITE" id="PS50943"/>
    </source>
</evidence>
<keyword evidence="6" id="KW-1185">Reference proteome</keyword>
<dbReference type="SUPFAM" id="SSF51182">
    <property type="entry name" value="RmlC-like cupins"/>
    <property type="match status" value="1"/>
</dbReference>
<reference evidence="5 6" key="1">
    <citation type="journal article" date="2023" name="PLoS ONE">
        <title>Genome-based metabolic and phylogenomic analysis of three Terrisporobacter species.</title>
        <authorList>
            <person name="Boer T."/>
            <person name="Bengelsdorf F.R."/>
            <person name="Bomeke M."/>
            <person name="Daniel R."/>
            <person name="Poehlein A."/>
        </authorList>
    </citation>
    <scope>NUCLEOTIDE SEQUENCE [LARGE SCALE GENOMIC DNA]</scope>
    <source>
        <strain evidence="5 6">DSM 1288</strain>
    </source>
</reference>
<dbReference type="SUPFAM" id="SSF47413">
    <property type="entry name" value="lambda repressor-like DNA-binding domains"/>
    <property type="match status" value="1"/>
</dbReference>
<dbReference type="InterPro" id="IPR050807">
    <property type="entry name" value="TransReg_Diox_bact_type"/>
</dbReference>
<evidence type="ECO:0000313" key="6">
    <source>
        <dbReference type="Proteomes" id="UP001348492"/>
    </source>
</evidence>
<dbReference type="PROSITE" id="PS50943">
    <property type="entry name" value="HTH_CROC1"/>
    <property type="match status" value="1"/>
</dbReference>
<evidence type="ECO:0000256" key="2">
    <source>
        <dbReference type="ARBA" id="ARBA00023125"/>
    </source>
</evidence>
<dbReference type="PANTHER" id="PTHR46797">
    <property type="entry name" value="HTH-TYPE TRANSCRIPTIONAL REGULATOR"/>
    <property type="match status" value="1"/>
</dbReference>
<name>A0ABZ2EYI0_9FIRM</name>
<dbReference type="RefSeq" id="WP_018591401.1">
    <property type="nucleotide sequence ID" value="NZ_CP117523.1"/>
</dbReference>